<feature type="compositionally biased region" description="Polar residues" evidence="5">
    <location>
        <begin position="1"/>
        <end position="10"/>
    </location>
</feature>
<keyword evidence="9" id="KW-1185">Reference proteome</keyword>
<evidence type="ECO:0000259" key="7">
    <source>
        <dbReference type="Pfam" id="PF01284"/>
    </source>
</evidence>
<feature type="transmembrane region" description="Helical" evidence="6">
    <location>
        <begin position="376"/>
        <end position="400"/>
    </location>
</feature>
<feature type="transmembrane region" description="Helical" evidence="6">
    <location>
        <begin position="335"/>
        <end position="356"/>
    </location>
</feature>
<evidence type="ECO:0000256" key="4">
    <source>
        <dbReference type="ARBA" id="ARBA00023136"/>
    </source>
</evidence>
<dbReference type="OrthoDB" id="5801479at2759"/>
<dbReference type="InterPro" id="IPR008253">
    <property type="entry name" value="Marvel"/>
</dbReference>
<reference evidence="8 9" key="2">
    <citation type="journal article" date="2019" name="G3 (Bethesda)">
        <title>Hybrid Assembly of the Genome of the Entomopathogenic Nematode Steinernema carpocapsae Identifies the X-Chromosome.</title>
        <authorList>
            <person name="Serra L."/>
            <person name="Macchietto M."/>
            <person name="Macias-Munoz A."/>
            <person name="McGill C.J."/>
            <person name="Rodriguez I.M."/>
            <person name="Rodriguez B."/>
            <person name="Murad R."/>
            <person name="Mortazavi A."/>
        </authorList>
    </citation>
    <scope>NUCLEOTIDE SEQUENCE [LARGE SCALE GENOMIC DNA]</scope>
    <source>
        <strain evidence="8 9">ALL</strain>
    </source>
</reference>
<evidence type="ECO:0000256" key="3">
    <source>
        <dbReference type="ARBA" id="ARBA00022989"/>
    </source>
</evidence>
<keyword evidence="4 6" id="KW-0472">Membrane</keyword>
<evidence type="ECO:0000313" key="8">
    <source>
        <dbReference type="EMBL" id="TKR93003.1"/>
    </source>
</evidence>
<protein>
    <recommendedName>
        <fullName evidence="7">MARVEL domain-containing protein</fullName>
    </recommendedName>
</protein>
<dbReference type="AlphaFoldDB" id="A0A4U5PAA3"/>
<dbReference type="InterPro" id="IPR050578">
    <property type="entry name" value="MARVEL-CKLF_proteins"/>
</dbReference>
<evidence type="ECO:0000313" key="9">
    <source>
        <dbReference type="Proteomes" id="UP000298663"/>
    </source>
</evidence>
<dbReference type="GO" id="GO:0016020">
    <property type="term" value="C:membrane"/>
    <property type="evidence" value="ECO:0007669"/>
    <property type="project" value="UniProtKB-SubCell"/>
</dbReference>
<evidence type="ECO:0000256" key="5">
    <source>
        <dbReference type="SAM" id="MobiDB-lite"/>
    </source>
</evidence>
<comment type="subcellular location">
    <subcellularLocation>
        <location evidence="1">Membrane</location>
        <topology evidence="1">Multi-pass membrane protein</topology>
    </subcellularLocation>
</comment>
<accession>A0A4U5PAA3</accession>
<feature type="compositionally biased region" description="Basic and acidic residues" evidence="5">
    <location>
        <begin position="12"/>
        <end position="25"/>
    </location>
</feature>
<dbReference type="Pfam" id="PF01284">
    <property type="entry name" value="MARVEL"/>
    <property type="match status" value="1"/>
</dbReference>
<keyword evidence="3 6" id="KW-1133">Transmembrane helix</keyword>
<comment type="caution">
    <text evidence="8">The sequence shown here is derived from an EMBL/GenBank/DDBJ whole genome shotgun (WGS) entry which is preliminary data.</text>
</comment>
<feature type="transmembrane region" description="Helical" evidence="6">
    <location>
        <begin position="299"/>
        <end position="323"/>
    </location>
</feature>
<keyword evidence="2 6" id="KW-0812">Transmembrane</keyword>
<dbReference type="PANTHER" id="PTHR22776:SF93">
    <property type="entry name" value="MARVEL DOMAIN-CONTAINING PROTEIN"/>
    <property type="match status" value="1"/>
</dbReference>
<dbReference type="PANTHER" id="PTHR22776">
    <property type="entry name" value="MARVEL-CONTAINING POTENTIAL LIPID RAFT-ASSOCIATED PROTEIN"/>
    <property type="match status" value="1"/>
</dbReference>
<evidence type="ECO:0000256" key="6">
    <source>
        <dbReference type="SAM" id="Phobius"/>
    </source>
</evidence>
<proteinExistence type="predicted"/>
<sequence length="407" mass="45485">MFCLSRTSASALERRSANRKAHETAKEPLIPEPLVSGVPVVFRLDSATHQRVLLHDLGVYNKGFGSYGEQHSAAYHPQQNIDYSYYGGAENAYDGGLQYPPVGIAGNYRAYPQPNPSPQQYRRSRTAPPKTMPRQNLGKPARGPRGHSAEALTDQKHFRSYSGPMKKPQPMYRKRREPGRPQQYKETEFSMPTGATPGFYFGEGAPPTLRREAPTLRRVHPFYSPSYSTYPPSTMYPMPPPPNHRLDSARQVNRKYPIVLRAVLKIIQLALTAAILGLVLGPAKGQTFHDFVISTKTEWQGAVVGITAVFGILTLALFLSICLANKQYLWRQLDALVTGAAVFLHLFAAGLEAYFASCYPPDGWKLRNTSGVCYRAEWIIATILLFFNFVAFLVDLIFIFRTGVNVL</sequence>
<organism evidence="8 9">
    <name type="scientific">Steinernema carpocapsae</name>
    <name type="common">Entomopathogenic nematode</name>
    <dbReference type="NCBI Taxonomy" id="34508"/>
    <lineage>
        <taxon>Eukaryota</taxon>
        <taxon>Metazoa</taxon>
        <taxon>Ecdysozoa</taxon>
        <taxon>Nematoda</taxon>
        <taxon>Chromadorea</taxon>
        <taxon>Rhabditida</taxon>
        <taxon>Tylenchina</taxon>
        <taxon>Panagrolaimomorpha</taxon>
        <taxon>Strongyloidoidea</taxon>
        <taxon>Steinernematidae</taxon>
        <taxon>Steinernema</taxon>
    </lineage>
</organism>
<gene>
    <name evidence="8" type="ORF">L596_007540</name>
</gene>
<reference evidence="8 9" key="1">
    <citation type="journal article" date="2015" name="Genome Biol.">
        <title>Comparative genomics of Steinernema reveals deeply conserved gene regulatory networks.</title>
        <authorList>
            <person name="Dillman A.R."/>
            <person name="Macchietto M."/>
            <person name="Porter C.F."/>
            <person name="Rogers A."/>
            <person name="Williams B."/>
            <person name="Antoshechkin I."/>
            <person name="Lee M.M."/>
            <person name="Goodwin Z."/>
            <person name="Lu X."/>
            <person name="Lewis E.E."/>
            <person name="Goodrich-Blair H."/>
            <person name="Stock S.P."/>
            <person name="Adams B.J."/>
            <person name="Sternberg P.W."/>
            <person name="Mortazavi A."/>
        </authorList>
    </citation>
    <scope>NUCLEOTIDE SEQUENCE [LARGE SCALE GENOMIC DNA]</scope>
    <source>
        <strain evidence="8 9">ALL</strain>
    </source>
</reference>
<feature type="region of interest" description="Disordered" evidence="5">
    <location>
        <begin position="108"/>
        <end position="197"/>
    </location>
</feature>
<feature type="transmembrane region" description="Helical" evidence="6">
    <location>
        <begin position="258"/>
        <end position="279"/>
    </location>
</feature>
<feature type="domain" description="MARVEL" evidence="7">
    <location>
        <begin position="261"/>
        <end position="398"/>
    </location>
</feature>
<feature type="region of interest" description="Disordered" evidence="5">
    <location>
        <begin position="1"/>
        <end position="25"/>
    </location>
</feature>
<dbReference type="Proteomes" id="UP000298663">
    <property type="component" value="Unassembled WGS sequence"/>
</dbReference>
<evidence type="ECO:0000256" key="1">
    <source>
        <dbReference type="ARBA" id="ARBA00004141"/>
    </source>
</evidence>
<evidence type="ECO:0000256" key="2">
    <source>
        <dbReference type="ARBA" id="ARBA00022692"/>
    </source>
</evidence>
<name>A0A4U5PAA3_STECR</name>
<dbReference type="EMBL" id="AZBU02000002">
    <property type="protein sequence ID" value="TKR93003.1"/>
    <property type="molecule type" value="Genomic_DNA"/>
</dbReference>